<sequence length="205" mass="22880">MFDSHTDPGILPRHIPPLFAKGIVPSPPRRPAWELPSREASERGARKKKEPMKTYSAKPSEVERKWYVIDAEGVVLGRLAVIVADILRGKNKPMYTPHIDTGDHVIVINAEKVHLTGNKAANERFFWHTGHPGGIKSRTLGQIRDGAHPDRLILKAVQRMMPRGPLARAQFSKLRVYGGDQHPHEAQQPEVIDVAALNAKNKRSA</sequence>
<dbReference type="FunFam" id="3.90.1180.10:FF:000001">
    <property type="entry name" value="50S ribosomal protein L13"/>
    <property type="match status" value="1"/>
</dbReference>
<dbReference type="AlphaFoldDB" id="H6SQL2"/>
<dbReference type="InterPro" id="IPR005823">
    <property type="entry name" value="Ribosomal_uL13_bac-type"/>
</dbReference>
<reference evidence="8 9" key="1">
    <citation type="submission" date="2012-02" db="EMBL/GenBank/DDBJ databases">
        <title>Shotgun genome sequence of Phaeospirillum photometricum DSM 122.</title>
        <authorList>
            <person name="Duquesne K."/>
            <person name="Sturgis J."/>
        </authorList>
    </citation>
    <scope>NUCLEOTIDE SEQUENCE [LARGE SCALE GENOMIC DNA]</scope>
    <source>
        <strain evidence="9">DSM122</strain>
    </source>
</reference>
<comment type="similarity">
    <text evidence="1 6">Belongs to the universal ribosomal protein uL13 family.</text>
</comment>
<evidence type="ECO:0000256" key="5">
    <source>
        <dbReference type="ARBA" id="ARBA00035201"/>
    </source>
</evidence>
<keyword evidence="3 6" id="KW-0689">Ribosomal protein</keyword>
<keyword evidence="4 6" id="KW-0687">Ribonucleoprotein</keyword>
<organism evidence="8 9">
    <name type="scientific">Pararhodospirillum photometricum DSM 122</name>
    <dbReference type="NCBI Taxonomy" id="1150469"/>
    <lineage>
        <taxon>Bacteria</taxon>
        <taxon>Pseudomonadati</taxon>
        <taxon>Pseudomonadota</taxon>
        <taxon>Alphaproteobacteria</taxon>
        <taxon>Rhodospirillales</taxon>
        <taxon>Rhodospirillaceae</taxon>
        <taxon>Pararhodospirillum</taxon>
    </lineage>
</organism>
<dbReference type="EMBL" id="HE663493">
    <property type="protein sequence ID" value="CCG07327.1"/>
    <property type="molecule type" value="Genomic_DNA"/>
</dbReference>
<dbReference type="PATRIC" id="fig|1150469.3.peg.805"/>
<dbReference type="PANTHER" id="PTHR11545">
    <property type="entry name" value="RIBOSOMAL PROTEIN L13"/>
    <property type="match status" value="1"/>
</dbReference>
<dbReference type="InterPro" id="IPR036899">
    <property type="entry name" value="Ribosomal_uL13_sf"/>
</dbReference>
<dbReference type="CDD" id="cd00392">
    <property type="entry name" value="Ribosomal_L13"/>
    <property type="match status" value="1"/>
</dbReference>
<dbReference type="GO" id="GO:0003729">
    <property type="term" value="F:mRNA binding"/>
    <property type="evidence" value="ECO:0007669"/>
    <property type="project" value="UniProtKB-ARBA"/>
</dbReference>
<evidence type="ECO:0000256" key="2">
    <source>
        <dbReference type="ARBA" id="ARBA00011838"/>
    </source>
</evidence>
<accession>H6SQL2</accession>
<dbReference type="GO" id="GO:0022625">
    <property type="term" value="C:cytosolic large ribosomal subunit"/>
    <property type="evidence" value="ECO:0007669"/>
    <property type="project" value="TreeGrafter"/>
</dbReference>
<evidence type="ECO:0000256" key="7">
    <source>
        <dbReference type="SAM" id="MobiDB-lite"/>
    </source>
</evidence>
<evidence type="ECO:0000256" key="1">
    <source>
        <dbReference type="ARBA" id="ARBA00006227"/>
    </source>
</evidence>
<dbReference type="SUPFAM" id="SSF52161">
    <property type="entry name" value="Ribosomal protein L13"/>
    <property type="match status" value="1"/>
</dbReference>
<evidence type="ECO:0000313" key="9">
    <source>
        <dbReference type="Proteomes" id="UP000033220"/>
    </source>
</evidence>
<dbReference type="STRING" id="1150469.RSPPHO_00701"/>
<dbReference type="HAMAP" id="MF_01366">
    <property type="entry name" value="Ribosomal_uL13"/>
    <property type="match status" value="1"/>
</dbReference>
<dbReference type="InterPro" id="IPR005822">
    <property type="entry name" value="Ribosomal_uL13"/>
</dbReference>
<gene>
    <name evidence="6 8" type="primary">rplM</name>
    <name evidence="8" type="ORF">RSPPHO_00701</name>
</gene>
<dbReference type="eggNOG" id="COG0102">
    <property type="taxonomic scope" value="Bacteria"/>
</dbReference>
<dbReference type="GO" id="GO:0006412">
    <property type="term" value="P:translation"/>
    <property type="evidence" value="ECO:0007669"/>
    <property type="project" value="UniProtKB-UniRule"/>
</dbReference>
<dbReference type="GO" id="GO:0003735">
    <property type="term" value="F:structural constituent of ribosome"/>
    <property type="evidence" value="ECO:0007669"/>
    <property type="project" value="InterPro"/>
</dbReference>
<proteinExistence type="inferred from homology"/>
<evidence type="ECO:0000256" key="6">
    <source>
        <dbReference type="HAMAP-Rule" id="MF_01366"/>
    </source>
</evidence>
<name>H6SQL2_PARPM</name>
<dbReference type="Pfam" id="PF00572">
    <property type="entry name" value="Ribosomal_L13"/>
    <property type="match status" value="1"/>
</dbReference>
<dbReference type="PANTHER" id="PTHR11545:SF2">
    <property type="entry name" value="LARGE RIBOSOMAL SUBUNIT PROTEIN UL13M"/>
    <property type="match status" value="1"/>
</dbReference>
<dbReference type="Gene3D" id="3.90.1180.10">
    <property type="entry name" value="Ribosomal protein L13"/>
    <property type="match status" value="1"/>
</dbReference>
<feature type="region of interest" description="Disordered" evidence="7">
    <location>
        <begin position="23"/>
        <end position="56"/>
    </location>
</feature>
<comment type="subunit">
    <text evidence="2 6">Part of the 50S ribosomal subunit.</text>
</comment>
<protein>
    <recommendedName>
        <fullName evidence="5 6">Large ribosomal subunit protein uL13</fullName>
    </recommendedName>
</protein>
<evidence type="ECO:0000313" key="8">
    <source>
        <dbReference type="EMBL" id="CCG07327.1"/>
    </source>
</evidence>
<keyword evidence="9" id="KW-1185">Reference proteome</keyword>
<dbReference type="HOGENOM" id="CLU_082184_2_0_5"/>
<evidence type="ECO:0000256" key="4">
    <source>
        <dbReference type="ARBA" id="ARBA00023274"/>
    </source>
</evidence>
<comment type="function">
    <text evidence="6">This protein is one of the early assembly proteins of the 50S ribosomal subunit, although it is not seen to bind rRNA by itself. It is important during the early stages of 50S assembly.</text>
</comment>
<dbReference type="Proteomes" id="UP000033220">
    <property type="component" value="Chromosome DSM 122"/>
</dbReference>
<dbReference type="NCBIfam" id="TIGR01066">
    <property type="entry name" value="rplM_bact"/>
    <property type="match status" value="1"/>
</dbReference>
<dbReference type="GO" id="GO:0017148">
    <property type="term" value="P:negative regulation of translation"/>
    <property type="evidence" value="ECO:0007669"/>
    <property type="project" value="TreeGrafter"/>
</dbReference>
<evidence type="ECO:0000256" key="3">
    <source>
        <dbReference type="ARBA" id="ARBA00022980"/>
    </source>
</evidence>
<dbReference type="KEGG" id="rpm:RSPPHO_00701"/>